<dbReference type="SUPFAM" id="SSF49401">
    <property type="entry name" value="Bacterial adhesins"/>
    <property type="match status" value="1"/>
</dbReference>
<name>A0A3A5JT18_9ENTR</name>
<evidence type="ECO:0000313" key="3">
    <source>
        <dbReference type="EMBL" id="RJT20059.1"/>
    </source>
</evidence>
<dbReference type="Pfam" id="PF00419">
    <property type="entry name" value="Fimbrial"/>
    <property type="match status" value="1"/>
</dbReference>
<feature type="domain" description="Fimbrial-type adhesion" evidence="2">
    <location>
        <begin position="24"/>
        <end position="166"/>
    </location>
</feature>
<dbReference type="InterPro" id="IPR050263">
    <property type="entry name" value="Bact_Fimbrial_Adh_Pro"/>
</dbReference>
<protein>
    <submittedName>
        <fullName evidence="3">Type 1 fimbrial protein</fullName>
    </submittedName>
</protein>
<dbReference type="InterPro" id="IPR008966">
    <property type="entry name" value="Adhesion_dom_sf"/>
</dbReference>
<sequence length="167" mass="17618">MLKIVFALFACSLFMAHADDVVVNVTGRIAASPCNVDAGTTNQTVDLGQAVATDFKQAGAGSKWHDFDLKLSGCPATTTYAAALFMGQPDSTSTTKFANLGTSTGLALDIENRNHDTSYGPNDRFTVPVNDSDHKATFPLSARMYSTSGTVTGGSFSSVVQVVFVYN</sequence>
<dbReference type="RefSeq" id="WP_120066052.1">
    <property type="nucleotide sequence ID" value="NZ_QZWH01000044.1"/>
</dbReference>
<organism evidence="3 4">
    <name type="scientific">Buttiauxella izardii</name>
    <dbReference type="NCBI Taxonomy" id="82991"/>
    <lineage>
        <taxon>Bacteria</taxon>
        <taxon>Pseudomonadati</taxon>
        <taxon>Pseudomonadota</taxon>
        <taxon>Gammaproteobacteria</taxon>
        <taxon>Enterobacterales</taxon>
        <taxon>Enterobacteriaceae</taxon>
        <taxon>Buttiauxella</taxon>
    </lineage>
</organism>
<evidence type="ECO:0000313" key="4">
    <source>
        <dbReference type="Proteomes" id="UP000276295"/>
    </source>
</evidence>
<dbReference type="EMBL" id="QZWH01000044">
    <property type="protein sequence ID" value="RJT20059.1"/>
    <property type="molecule type" value="Genomic_DNA"/>
</dbReference>
<proteinExistence type="predicted"/>
<gene>
    <name evidence="3" type="ORF">D6029_17750</name>
</gene>
<reference evidence="3 4" key="1">
    <citation type="submission" date="2018-09" db="EMBL/GenBank/DDBJ databases">
        <title>Draft genome sequence of Buttiauxella izardii CCUG 35510T.</title>
        <authorList>
            <person name="Salva-Serra F."/>
            <person name="Marathe N."/>
            <person name="Moore E."/>
            <person name="Stadler-Svensson L."/>
            <person name="Engstrom-Jakobsson H."/>
        </authorList>
    </citation>
    <scope>NUCLEOTIDE SEQUENCE [LARGE SCALE GENOMIC DNA]</scope>
    <source>
        <strain evidence="3 4">CCUG 35510</strain>
    </source>
</reference>
<feature type="chain" id="PRO_5017234495" evidence="1">
    <location>
        <begin position="19"/>
        <end position="167"/>
    </location>
</feature>
<dbReference type="Proteomes" id="UP000276295">
    <property type="component" value="Unassembled WGS sequence"/>
</dbReference>
<dbReference type="InterPro" id="IPR036937">
    <property type="entry name" value="Adhesion_dom_fimbrial_sf"/>
</dbReference>
<dbReference type="PANTHER" id="PTHR33420:SF27">
    <property type="entry name" value="PROTEIN FIMG"/>
    <property type="match status" value="1"/>
</dbReference>
<keyword evidence="1" id="KW-0732">Signal</keyword>
<accession>A0A3A5JT18</accession>
<evidence type="ECO:0000259" key="2">
    <source>
        <dbReference type="Pfam" id="PF00419"/>
    </source>
</evidence>
<dbReference type="InterPro" id="IPR000259">
    <property type="entry name" value="Adhesion_dom_fimbrial"/>
</dbReference>
<dbReference type="OrthoDB" id="6631341at2"/>
<keyword evidence="4" id="KW-1185">Reference proteome</keyword>
<comment type="caution">
    <text evidence="3">The sequence shown here is derived from an EMBL/GenBank/DDBJ whole genome shotgun (WGS) entry which is preliminary data.</text>
</comment>
<dbReference type="Gene3D" id="2.60.40.1090">
    <property type="entry name" value="Fimbrial-type adhesion domain"/>
    <property type="match status" value="1"/>
</dbReference>
<evidence type="ECO:0000256" key="1">
    <source>
        <dbReference type="SAM" id="SignalP"/>
    </source>
</evidence>
<dbReference type="PANTHER" id="PTHR33420">
    <property type="entry name" value="FIMBRIAL SUBUNIT ELFA-RELATED"/>
    <property type="match status" value="1"/>
</dbReference>
<dbReference type="GO" id="GO:0009289">
    <property type="term" value="C:pilus"/>
    <property type="evidence" value="ECO:0007669"/>
    <property type="project" value="InterPro"/>
</dbReference>
<dbReference type="GO" id="GO:0043709">
    <property type="term" value="P:cell adhesion involved in single-species biofilm formation"/>
    <property type="evidence" value="ECO:0007669"/>
    <property type="project" value="TreeGrafter"/>
</dbReference>
<dbReference type="AlphaFoldDB" id="A0A3A5JT18"/>
<feature type="signal peptide" evidence="1">
    <location>
        <begin position="1"/>
        <end position="18"/>
    </location>
</feature>